<keyword evidence="5" id="KW-0378">Hydrolase</keyword>
<keyword evidence="2" id="KW-0227">DNA damage</keyword>
<evidence type="ECO:0000259" key="4">
    <source>
        <dbReference type="SMART" id="SM00478"/>
    </source>
</evidence>
<dbReference type="GO" id="GO:0006285">
    <property type="term" value="P:base-excision repair, AP site formation"/>
    <property type="evidence" value="ECO:0007669"/>
    <property type="project" value="TreeGrafter"/>
</dbReference>
<dbReference type="GO" id="GO:0032131">
    <property type="term" value="F:alkylated DNA binding"/>
    <property type="evidence" value="ECO:0007669"/>
    <property type="project" value="TreeGrafter"/>
</dbReference>
<dbReference type="FunFam" id="1.10.340.30:FF:000004">
    <property type="entry name" value="DNA-3-methyladenine glycosylase II"/>
    <property type="match status" value="1"/>
</dbReference>
<dbReference type="EC" id="3.2.2.21" evidence="5"/>
<name>A0A3B0X6Y6_9ZZZZ</name>
<dbReference type="SUPFAM" id="SSF48150">
    <property type="entry name" value="DNA-glycosylase"/>
    <property type="match status" value="1"/>
</dbReference>
<dbReference type="GO" id="GO:0006307">
    <property type="term" value="P:DNA alkylation repair"/>
    <property type="evidence" value="ECO:0007669"/>
    <property type="project" value="TreeGrafter"/>
</dbReference>
<keyword evidence="5" id="KW-0326">Glycosidase</keyword>
<proteinExistence type="inferred from homology"/>
<feature type="domain" description="HhH-GPD" evidence="4">
    <location>
        <begin position="48"/>
        <end position="202"/>
    </location>
</feature>
<dbReference type="InterPro" id="IPR051912">
    <property type="entry name" value="Alkylbase_DNA_Glycosylase/TA"/>
</dbReference>
<evidence type="ECO:0000256" key="3">
    <source>
        <dbReference type="ARBA" id="ARBA00023204"/>
    </source>
</evidence>
<organism evidence="5">
    <name type="scientific">hydrothermal vent metagenome</name>
    <dbReference type="NCBI Taxonomy" id="652676"/>
    <lineage>
        <taxon>unclassified sequences</taxon>
        <taxon>metagenomes</taxon>
        <taxon>ecological metagenomes</taxon>
    </lineage>
</organism>
<gene>
    <name evidence="5" type="ORF">MNBD_GAMMA05-1106</name>
</gene>
<dbReference type="Pfam" id="PF00730">
    <property type="entry name" value="HhH-GPD"/>
    <property type="match status" value="1"/>
</dbReference>
<dbReference type="AlphaFoldDB" id="A0A3B0X6Y6"/>
<keyword evidence="3" id="KW-0234">DNA repair</keyword>
<dbReference type="CDD" id="cd00056">
    <property type="entry name" value="ENDO3c"/>
    <property type="match status" value="1"/>
</dbReference>
<dbReference type="PANTHER" id="PTHR43003:SF5">
    <property type="entry name" value="DNA-3-METHYLADENINE GLYCOSYLASE"/>
    <property type="match status" value="1"/>
</dbReference>
<accession>A0A3B0X6Y6</accession>
<dbReference type="InterPro" id="IPR003265">
    <property type="entry name" value="HhH-GPD_domain"/>
</dbReference>
<protein>
    <submittedName>
        <fullName evidence="5">DNA-3-methyladenine glycosylase II</fullName>
        <ecNumber evidence="5">3.2.2.21</ecNumber>
    </submittedName>
</protein>
<evidence type="ECO:0000256" key="2">
    <source>
        <dbReference type="ARBA" id="ARBA00022763"/>
    </source>
</evidence>
<evidence type="ECO:0000313" key="5">
    <source>
        <dbReference type="EMBL" id="VAW52516.1"/>
    </source>
</evidence>
<sequence>MNIEMLDAATHHLQKTDKIMGEIINQCGPIFRNKTRPPYYHALVSAIISQQLSLKAAQTIEKRLLDIQGGRYFTADKILNLKTTLISRCGISKNKVRYITTLARAVSNGDLNFRALSRKDDDAVRKELVDYPGIGPWSADIFLITSLGRMDVFPVGDLIIRKSMQKNYQLADDVAHSRYISIAEIWRPYRTVACFYLWKSFH</sequence>
<dbReference type="Gene3D" id="1.10.340.30">
    <property type="entry name" value="Hypothetical protein, domain 2"/>
    <property type="match status" value="1"/>
</dbReference>
<dbReference type="GO" id="GO:0032993">
    <property type="term" value="C:protein-DNA complex"/>
    <property type="evidence" value="ECO:0007669"/>
    <property type="project" value="TreeGrafter"/>
</dbReference>
<dbReference type="PANTHER" id="PTHR43003">
    <property type="entry name" value="DNA-3-METHYLADENINE GLYCOSYLASE"/>
    <property type="match status" value="1"/>
</dbReference>
<evidence type="ECO:0000256" key="1">
    <source>
        <dbReference type="ARBA" id="ARBA00010817"/>
    </source>
</evidence>
<dbReference type="GO" id="GO:0005737">
    <property type="term" value="C:cytoplasm"/>
    <property type="evidence" value="ECO:0007669"/>
    <property type="project" value="TreeGrafter"/>
</dbReference>
<dbReference type="SMART" id="SM00478">
    <property type="entry name" value="ENDO3c"/>
    <property type="match status" value="1"/>
</dbReference>
<reference evidence="5" key="1">
    <citation type="submission" date="2018-06" db="EMBL/GenBank/DDBJ databases">
        <authorList>
            <person name="Zhirakovskaya E."/>
        </authorList>
    </citation>
    <scope>NUCLEOTIDE SEQUENCE</scope>
</reference>
<dbReference type="EMBL" id="UOFE01000028">
    <property type="protein sequence ID" value="VAW52516.1"/>
    <property type="molecule type" value="Genomic_DNA"/>
</dbReference>
<dbReference type="Gene3D" id="1.10.1670.40">
    <property type="match status" value="1"/>
</dbReference>
<dbReference type="InterPro" id="IPR011257">
    <property type="entry name" value="DNA_glycosylase"/>
</dbReference>
<comment type="similarity">
    <text evidence="1">Belongs to the alkylbase DNA glycosidase AlkA family.</text>
</comment>
<dbReference type="GO" id="GO:0008725">
    <property type="term" value="F:DNA-3-methyladenine glycosylase activity"/>
    <property type="evidence" value="ECO:0007669"/>
    <property type="project" value="TreeGrafter"/>
</dbReference>
<dbReference type="GO" id="GO:0043916">
    <property type="term" value="F:DNA-7-methylguanine glycosylase activity"/>
    <property type="evidence" value="ECO:0007669"/>
    <property type="project" value="TreeGrafter"/>
</dbReference>